<feature type="compositionally biased region" description="Acidic residues" evidence="1">
    <location>
        <begin position="53"/>
        <end position="63"/>
    </location>
</feature>
<reference evidence="4" key="2">
    <citation type="submission" date="2020-04" db="EMBL/GenBank/DDBJ databases">
        <authorList>
            <consortium name="NCBI Genome Project"/>
        </authorList>
    </citation>
    <scope>NUCLEOTIDE SEQUENCE</scope>
    <source>
        <strain evidence="4">CBS 304.34</strain>
    </source>
</reference>
<accession>A0A6A6YUM1</accession>
<gene>
    <name evidence="2 4" type="ORF">BDZ99DRAFT_518074</name>
</gene>
<evidence type="ECO:0000313" key="3">
    <source>
        <dbReference type="Proteomes" id="UP000504636"/>
    </source>
</evidence>
<feature type="compositionally biased region" description="Polar residues" evidence="1">
    <location>
        <begin position="247"/>
        <end position="271"/>
    </location>
</feature>
<organism evidence="2">
    <name type="scientific">Mytilinidion resinicola</name>
    <dbReference type="NCBI Taxonomy" id="574789"/>
    <lineage>
        <taxon>Eukaryota</taxon>
        <taxon>Fungi</taxon>
        <taxon>Dikarya</taxon>
        <taxon>Ascomycota</taxon>
        <taxon>Pezizomycotina</taxon>
        <taxon>Dothideomycetes</taxon>
        <taxon>Pleosporomycetidae</taxon>
        <taxon>Mytilinidiales</taxon>
        <taxon>Mytilinidiaceae</taxon>
        <taxon>Mytilinidion</taxon>
    </lineage>
</organism>
<reference evidence="4" key="3">
    <citation type="submission" date="2025-04" db="UniProtKB">
        <authorList>
            <consortium name="RefSeq"/>
        </authorList>
    </citation>
    <scope>IDENTIFICATION</scope>
    <source>
        <strain evidence="4">CBS 304.34</strain>
    </source>
</reference>
<dbReference type="OrthoDB" id="10678073at2759"/>
<feature type="compositionally biased region" description="Polar residues" evidence="1">
    <location>
        <begin position="123"/>
        <end position="139"/>
    </location>
</feature>
<name>A0A6A6YUM1_9PEZI</name>
<feature type="compositionally biased region" description="Basic residues" evidence="1">
    <location>
        <begin position="72"/>
        <end position="85"/>
    </location>
</feature>
<dbReference type="RefSeq" id="XP_033579183.1">
    <property type="nucleotide sequence ID" value="XM_033725253.1"/>
</dbReference>
<evidence type="ECO:0000256" key="1">
    <source>
        <dbReference type="SAM" id="MobiDB-lite"/>
    </source>
</evidence>
<dbReference type="Proteomes" id="UP000504636">
    <property type="component" value="Unplaced"/>
</dbReference>
<dbReference type="AlphaFoldDB" id="A0A6A6YUM1"/>
<protein>
    <submittedName>
        <fullName evidence="2 4">Uncharacterized protein</fullName>
    </submittedName>
</protein>
<evidence type="ECO:0000313" key="4">
    <source>
        <dbReference type="RefSeq" id="XP_033579183.1"/>
    </source>
</evidence>
<feature type="region of interest" description="Disordered" evidence="1">
    <location>
        <begin position="1"/>
        <end position="145"/>
    </location>
</feature>
<reference evidence="2 4" key="1">
    <citation type="journal article" date="2020" name="Stud. Mycol.">
        <title>101 Dothideomycetes genomes: a test case for predicting lifestyles and emergence of pathogens.</title>
        <authorList>
            <person name="Haridas S."/>
            <person name="Albert R."/>
            <person name="Binder M."/>
            <person name="Bloem J."/>
            <person name="Labutti K."/>
            <person name="Salamov A."/>
            <person name="Andreopoulos B."/>
            <person name="Baker S."/>
            <person name="Barry K."/>
            <person name="Bills G."/>
            <person name="Bluhm B."/>
            <person name="Cannon C."/>
            <person name="Castanera R."/>
            <person name="Culley D."/>
            <person name="Daum C."/>
            <person name="Ezra D."/>
            <person name="Gonzalez J."/>
            <person name="Henrissat B."/>
            <person name="Kuo A."/>
            <person name="Liang C."/>
            <person name="Lipzen A."/>
            <person name="Lutzoni F."/>
            <person name="Magnuson J."/>
            <person name="Mondo S."/>
            <person name="Nolan M."/>
            <person name="Ohm R."/>
            <person name="Pangilinan J."/>
            <person name="Park H.-J."/>
            <person name="Ramirez L."/>
            <person name="Alfaro M."/>
            <person name="Sun H."/>
            <person name="Tritt A."/>
            <person name="Yoshinaga Y."/>
            <person name="Zwiers L.-H."/>
            <person name="Turgeon B."/>
            <person name="Goodwin S."/>
            <person name="Spatafora J."/>
            <person name="Crous P."/>
            <person name="Grigoriev I."/>
        </authorList>
    </citation>
    <scope>NUCLEOTIDE SEQUENCE</scope>
    <source>
        <strain evidence="2 4">CBS 304.34</strain>
    </source>
</reference>
<dbReference type="GeneID" id="54466146"/>
<proteinExistence type="predicted"/>
<sequence>MEAVATEDVPNPSGRVLRKRKRTILSHVDGEGGENLNNDHKDNHYQNAGINPSDDEVYNEDDGQERSGVKVKASRKKVQPRKKAKTSVQAIQPAADSTEPNSSSGVNTDQQINRHSHPALAQPSATGNAQGTATPNVQQDIKVDDTADDDKKWEIITPDEGRYKLDQERSMTLQRRHKISGLVKSATYGCAYDGEENNGNAGTNSVKEEMGDMAPANDARTAPFIIARREGDRVKLRITGLRSLVNSNQVEQGNGEGSSVSPRPQPTTANSRAELVAGKKRRNIDPDDSYVSVGRRSKRAKTGPVEQDDDEVMEIGQMRHIQVVMTSTRTSCKKT</sequence>
<keyword evidence="3" id="KW-1185">Reference proteome</keyword>
<dbReference type="EMBL" id="MU003697">
    <property type="protein sequence ID" value="KAF2812219.1"/>
    <property type="molecule type" value="Genomic_DNA"/>
</dbReference>
<feature type="region of interest" description="Disordered" evidence="1">
    <location>
        <begin position="247"/>
        <end position="308"/>
    </location>
</feature>
<feature type="compositionally biased region" description="Polar residues" evidence="1">
    <location>
        <begin position="98"/>
        <end position="113"/>
    </location>
</feature>
<evidence type="ECO:0000313" key="2">
    <source>
        <dbReference type="EMBL" id="KAF2812219.1"/>
    </source>
</evidence>